<dbReference type="CDD" id="cd00609">
    <property type="entry name" value="AAT_like"/>
    <property type="match status" value="1"/>
</dbReference>
<dbReference type="Gene3D" id="3.40.640.10">
    <property type="entry name" value="Type I PLP-dependent aspartate aminotransferase-like (Major domain)"/>
    <property type="match status" value="1"/>
</dbReference>
<name>A0A857DH78_9FIRM</name>
<dbReference type="FunFam" id="3.40.640.10:FF:000033">
    <property type="entry name" value="Aspartate aminotransferase"/>
    <property type="match status" value="1"/>
</dbReference>
<dbReference type="SUPFAM" id="SSF53383">
    <property type="entry name" value="PLP-dependent transferases"/>
    <property type="match status" value="1"/>
</dbReference>
<evidence type="ECO:0000313" key="8">
    <source>
        <dbReference type="EMBL" id="QHA00690.1"/>
    </source>
</evidence>
<dbReference type="EMBL" id="CP046996">
    <property type="protein sequence ID" value="QHA00690.1"/>
    <property type="molecule type" value="Genomic_DNA"/>
</dbReference>
<comment type="similarity">
    <text evidence="2 6">Belongs to the class-I pyridoxal-phosphate-dependent aminotransferase family.</text>
</comment>
<sequence length="389" mass="43254">MRMIFADRMNRLGSETAFEMLAKANVLEAQGREIIHLEIGEPDFPTLPNIIEKGMECLRAGMTKYTPSSGLLEARQAVADYAGKKRGYEIDPQEVVMTAGGKPIMFYAILATVNPGDEVIYPNPGFPIYESVIKFVGGVPVPIPLREENEFRMDIQEFKSLVTDKTKMVIINSPQNPTGGMLTKEDYQEIADFLADRNIVILSDEIYENVVYEEPSFSISSLPHMREKTIILNGFSKTYAMTGWRAGYGIMPKEAAQQIGKLVVNSTSCLAGFTQMACIEALTGPQDEVLRRAEQFRIRRDRIVDGLNAISGVTCLKPRGAFYVFPNIKAFGKTSKEMAEYLLNEAGVATLWGSSFGEYGEGYLRISYANSLENLEKAVSQIDIALKKL</sequence>
<evidence type="ECO:0000259" key="7">
    <source>
        <dbReference type="Pfam" id="PF00155"/>
    </source>
</evidence>
<protein>
    <recommendedName>
        <fullName evidence="6">Aminotransferase</fullName>
        <ecNumber evidence="6">2.6.1.-</ecNumber>
    </recommendedName>
</protein>
<feature type="domain" description="Aminotransferase class I/classII large" evidence="7">
    <location>
        <begin position="33"/>
        <end position="382"/>
    </location>
</feature>
<dbReference type="InterPro" id="IPR015424">
    <property type="entry name" value="PyrdxlP-dep_Trfase"/>
</dbReference>
<evidence type="ECO:0000256" key="5">
    <source>
        <dbReference type="ARBA" id="ARBA00022898"/>
    </source>
</evidence>
<dbReference type="InterPro" id="IPR015422">
    <property type="entry name" value="PyrdxlP-dep_Trfase_small"/>
</dbReference>
<dbReference type="GO" id="GO:0006520">
    <property type="term" value="P:amino acid metabolic process"/>
    <property type="evidence" value="ECO:0007669"/>
    <property type="project" value="InterPro"/>
</dbReference>
<reference evidence="8 9" key="1">
    <citation type="submission" date="2019-12" db="EMBL/GenBank/DDBJ databases">
        <title>Sequence classification of anaerobic respiratory reductive dehalogenases: First we see many, then we see few.</title>
        <authorList>
            <person name="Molenda O."/>
            <person name="Puentes Jacome L.A."/>
            <person name="Cao X."/>
            <person name="Nesbo C.L."/>
            <person name="Tang S."/>
            <person name="Morson N."/>
            <person name="Patron J."/>
            <person name="Lomheim L."/>
            <person name="Wishart D.S."/>
            <person name="Edwards E.A."/>
        </authorList>
    </citation>
    <scope>NUCLEOTIDE SEQUENCE [LARGE SCALE GENOMIC DNA]</scope>
    <source>
        <strain evidence="8 9">12DCA</strain>
    </source>
</reference>
<dbReference type="RefSeq" id="WP_019226283.1">
    <property type="nucleotide sequence ID" value="NZ_CP046996.1"/>
</dbReference>
<dbReference type="InterPro" id="IPR015421">
    <property type="entry name" value="PyrdxlP-dep_Trfase_major"/>
</dbReference>
<organism evidence="8 9">
    <name type="scientific">Dehalobacter restrictus</name>
    <dbReference type="NCBI Taxonomy" id="55583"/>
    <lineage>
        <taxon>Bacteria</taxon>
        <taxon>Bacillati</taxon>
        <taxon>Bacillota</taxon>
        <taxon>Clostridia</taxon>
        <taxon>Eubacteriales</taxon>
        <taxon>Desulfitobacteriaceae</taxon>
        <taxon>Dehalobacter</taxon>
    </lineage>
</organism>
<dbReference type="InterPro" id="IPR004839">
    <property type="entry name" value="Aminotransferase_I/II_large"/>
</dbReference>
<dbReference type="AlphaFoldDB" id="A0A857DH78"/>
<proteinExistence type="inferred from homology"/>
<dbReference type="Pfam" id="PF00155">
    <property type="entry name" value="Aminotran_1_2"/>
    <property type="match status" value="1"/>
</dbReference>
<evidence type="ECO:0000313" key="9">
    <source>
        <dbReference type="Proteomes" id="UP000430508"/>
    </source>
</evidence>
<dbReference type="PANTHER" id="PTHR46383">
    <property type="entry name" value="ASPARTATE AMINOTRANSFERASE"/>
    <property type="match status" value="1"/>
</dbReference>
<evidence type="ECO:0000256" key="3">
    <source>
        <dbReference type="ARBA" id="ARBA00022576"/>
    </source>
</evidence>
<accession>A0A857DH78</accession>
<keyword evidence="5" id="KW-0663">Pyridoxal phosphate</keyword>
<dbReference type="InterPro" id="IPR004838">
    <property type="entry name" value="NHTrfase_class1_PyrdxlP-BS"/>
</dbReference>
<keyword evidence="4 6" id="KW-0808">Transferase</keyword>
<dbReference type="Gene3D" id="3.90.1150.10">
    <property type="entry name" value="Aspartate Aminotransferase, domain 1"/>
    <property type="match status" value="1"/>
</dbReference>
<evidence type="ECO:0000256" key="6">
    <source>
        <dbReference type="RuleBase" id="RU000481"/>
    </source>
</evidence>
<dbReference type="GO" id="GO:0008483">
    <property type="term" value="F:transaminase activity"/>
    <property type="evidence" value="ECO:0007669"/>
    <property type="project" value="UniProtKB-KW"/>
</dbReference>
<comment type="cofactor">
    <cofactor evidence="1 6">
        <name>pyridoxal 5'-phosphate</name>
        <dbReference type="ChEBI" id="CHEBI:597326"/>
    </cofactor>
</comment>
<dbReference type="GO" id="GO:0030170">
    <property type="term" value="F:pyridoxal phosphate binding"/>
    <property type="evidence" value="ECO:0007669"/>
    <property type="project" value="InterPro"/>
</dbReference>
<keyword evidence="3 6" id="KW-0032">Aminotransferase</keyword>
<dbReference type="InterPro" id="IPR050596">
    <property type="entry name" value="AspAT/PAT-like"/>
</dbReference>
<dbReference type="EC" id="2.6.1.-" evidence="6"/>
<gene>
    <name evidence="8" type="ORF">GQ588_08620</name>
</gene>
<dbReference type="PANTHER" id="PTHR46383:SF1">
    <property type="entry name" value="ASPARTATE AMINOTRANSFERASE"/>
    <property type="match status" value="1"/>
</dbReference>
<evidence type="ECO:0000256" key="1">
    <source>
        <dbReference type="ARBA" id="ARBA00001933"/>
    </source>
</evidence>
<evidence type="ECO:0000256" key="2">
    <source>
        <dbReference type="ARBA" id="ARBA00007441"/>
    </source>
</evidence>
<dbReference type="PROSITE" id="PS00105">
    <property type="entry name" value="AA_TRANSFER_CLASS_1"/>
    <property type="match status" value="1"/>
</dbReference>
<evidence type="ECO:0000256" key="4">
    <source>
        <dbReference type="ARBA" id="ARBA00022679"/>
    </source>
</evidence>
<dbReference type="Proteomes" id="UP000430508">
    <property type="component" value="Chromosome"/>
</dbReference>